<proteinExistence type="predicted"/>
<accession>A8GN37</accession>
<dbReference type="PANTHER" id="PTHR37822:SF2">
    <property type="entry name" value="SPORE PHOTOPRODUCT LYASE"/>
    <property type="match status" value="1"/>
</dbReference>
<dbReference type="Gene3D" id="3.80.30.30">
    <property type="match status" value="1"/>
</dbReference>
<evidence type="ECO:0000313" key="1">
    <source>
        <dbReference type="EMBL" id="ABV74812.1"/>
    </source>
</evidence>
<name>A8GN37_RICAH</name>
<dbReference type="GO" id="GO:0051539">
    <property type="term" value="F:4 iron, 4 sulfur cluster binding"/>
    <property type="evidence" value="ECO:0007669"/>
    <property type="project" value="TreeGrafter"/>
</dbReference>
<dbReference type="AlphaFoldDB" id="A8GN37"/>
<dbReference type="KEGG" id="rak:A1C_02575"/>
<dbReference type="Pfam" id="PF20903">
    <property type="entry name" value="SPL"/>
    <property type="match status" value="1"/>
</dbReference>
<dbReference type="GO" id="GO:0042601">
    <property type="term" value="C:endospore-forming forespore"/>
    <property type="evidence" value="ECO:0007669"/>
    <property type="project" value="TreeGrafter"/>
</dbReference>
<evidence type="ECO:0000313" key="2">
    <source>
        <dbReference type="Proteomes" id="UP000006830"/>
    </source>
</evidence>
<reference evidence="1" key="1">
    <citation type="submission" date="2007-09" db="EMBL/GenBank/DDBJ databases">
        <title>Complete Genome Sequence of Rickettsia akari.</title>
        <authorList>
            <person name="Madan A."/>
            <person name="Fahey J."/>
            <person name="Helton E."/>
            <person name="Ketteman M."/>
            <person name="Madan A."/>
            <person name="Rodrigues S."/>
            <person name="Sanchez A."/>
            <person name="Whiting M."/>
            <person name="Dasch G."/>
            <person name="Eremeeva M."/>
        </authorList>
    </citation>
    <scope>NUCLEOTIDE SEQUENCE</scope>
    <source>
        <strain evidence="1">Hartford</strain>
    </source>
</reference>
<keyword evidence="1" id="KW-0456">Lyase</keyword>
<dbReference type="Proteomes" id="UP000006830">
    <property type="component" value="Chromosome"/>
</dbReference>
<dbReference type="InterPro" id="IPR049539">
    <property type="entry name" value="SPL"/>
</dbReference>
<dbReference type="HOGENOM" id="CLU_108490_1_0_5"/>
<protein>
    <submittedName>
        <fullName evidence="1">Lyase</fullName>
    </submittedName>
</protein>
<dbReference type="RefSeq" id="WP_012149446.1">
    <property type="nucleotide sequence ID" value="NC_009881.1"/>
</dbReference>
<sequence length="139" mass="16515">MLKIFNFFKEHPRAKATFATKYVNPKLLNFNPDGKIRIRFSLMPARISAILEPKTSPIIQRVKALNIFIEACYEVHLNFAPIIAYEGWLIEYEKLFEDLDPYINNQYKPFIKAEYIFTYNDKQHERNIAENRLENEALI</sequence>
<dbReference type="GO" id="GO:0003913">
    <property type="term" value="F:DNA photolyase activity"/>
    <property type="evidence" value="ECO:0007669"/>
    <property type="project" value="TreeGrafter"/>
</dbReference>
<dbReference type="STRING" id="293614.A1C_02575"/>
<keyword evidence="2" id="KW-1185">Reference proteome</keyword>
<dbReference type="PANTHER" id="PTHR37822">
    <property type="entry name" value="SPORE PHOTOPRODUCT LYASE-RELATED"/>
    <property type="match status" value="1"/>
</dbReference>
<dbReference type="eggNOG" id="COG1533">
    <property type="taxonomic scope" value="Bacteria"/>
</dbReference>
<organism evidence="1 2">
    <name type="scientific">Rickettsia akari (strain Hartford)</name>
    <dbReference type="NCBI Taxonomy" id="293614"/>
    <lineage>
        <taxon>Bacteria</taxon>
        <taxon>Pseudomonadati</taxon>
        <taxon>Pseudomonadota</taxon>
        <taxon>Alphaproteobacteria</taxon>
        <taxon>Rickettsiales</taxon>
        <taxon>Rickettsiaceae</taxon>
        <taxon>Rickettsieae</taxon>
        <taxon>Rickettsia</taxon>
        <taxon>spotted fever group</taxon>
    </lineage>
</organism>
<dbReference type="EMBL" id="CP000847">
    <property type="protein sequence ID" value="ABV74812.1"/>
    <property type="molecule type" value="Genomic_DNA"/>
</dbReference>
<gene>
    <name evidence="1" type="ordered locus">A1C_02575</name>
</gene>
<dbReference type="GO" id="GO:1904047">
    <property type="term" value="F:S-adenosyl-L-methionine binding"/>
    <property type="evidence" value="ECO:0007669"/>
    <property type="project" value="TreeGrafter"/>
</dbReference>